<evidence type="ECO:0000313" key="1">
    <source>
        <dbReference type="EMBL" id="CAG8465802.1"/>
    </source>
</evidence>
<sequence>MVTIVGIVLIYSEILTNILEGKEVWTNQNSTWMQLENNSFDRSVYSYAEDINQNQAQRTYHFQV</sequence>
<dbReference type="AlphaFoldDB" id="A0A9N8VZM0"/>
<organism evidence="1 2">
    <name type="scientific">Funneliformis caledonium</name>
    <dbReference type="NCBI Taxonomy" id="1117310"/>
    <lineage>
        <taxon>Eukaryota</taxon>
        <taxon>Fungi</taxon>
        <taxon>Fungi incertae sedis</taxon>
        <taxon>Mucoromycota</taxon>
        <taxon>Glomeromycotina</taxon>
        <taxon>Glomeromycetes</taxon>
        <taxon>Glomerales</taxon>
        <taxon>Glomeraceae</taxon>
        <taxon>Funneliformis</taxon>
    </lineage>
</organism>
<dbReference type="Proteomes" id="UP000789570">
    <property type="component" value="Unassembled WGS sequence"/>
</dbReference>
<evidence type="ECO:0000313" key="2">
    <source>
        <dbReference type="Proteomes" id="UP000789570"/>
    </source>
</evidence>
<proteinExistence type="predicted"/>
<reference evidence="1" key="1">
    <citation type="submission" date="2021-06" db="EMBL/GenBank/DDBJ databases">
        <authorList>
            <person name="Kallberg Y."/>
            <person name="Tangrot J."/>
            <person name="Rosling A."/>
        </authorList>
    </citation>
    <scope>NUCLEOTIDE SEQUENCE</scope>
    <source>
        <strain evidence="1">UK204</strain>
    </source>
</reference>
<keyword evidence="2" id="KW-1185">Reference proteome</keyword>
<name>A0A9N8VZM0_9GLOM</name>
<protein>
    <submittedName>
        <fullName evidence="1">16246_t:CDS:1</fullName>
    </submittedName>
</protein>
<comment type="caution">
    <text evidence="1">The sequence shown here is derived from an EMBL/GenBank/DDBJ whole genome shotgun (WGS) entry which is preliminary data.</text>
</comment>
<gene>
    <name evidence="1" type="ORF">FCALED_LOCUS1971</name>
</gene>
<dbReference type="EMBL" id="CAJVPQ010000277">
    <property type="protein sequence ID" value="CAG8465802.1"/>
    <property type="molecule type" value="Genomic_DNA"/>
</dbReference>
<accession>A0A9N8VZM0</accession>